<dbReference type="EMBL" id="AP018203">
    <property type="protein sequence ID" value="BAY55178.1"/>
    <property type="molecule type" value="Genomic_DNA"/>
</dbReference>
<evidence type="ECO:0000256" key="2">
    <source>
        <dbReference type="SAM" id="Phobius"/>
    </source>
</evidence>
<feature type="transmembrane region" description="Helical" evidence="2">
    <location>
        <begin position="299"/>
        <end position="319"/>
    </location>
</feature>
<keyword evidence="2" id="KW-0472">Membrane</keyword>
<gene>
    <name evidence="3" type="ORF">NIES2135_20000</name>
</gene>
<feature type="transmembrane region" description="Helical" evidence="2">
    <location>
        <begin position="34"/>
        <end position="53"/>
    </location>
</feature>
<feature type="transmembrane region" description="Helical" evidence="2">
    <location>
        <begin position="201"/>
        <end position="219"/>
    </location>
</feature>
<feature type="transmembrane region" description="Helical" evidence="2">
    <location>
        <begin position="325"/>
        <end position="348"/>
    </location>
</feature>
<feature type="transmembrane region" description="Helical" evidence="2">
    <location>
        <begin position="169"/>
        <end position="189"/>
    </location>
</feature>
<feature type="transmembrane region" description="Helical" evidence="2">
    <location>
        <begin position="59"/>
        <end position="85"/>
    </location>
</feature>
<reference evidence="3 4" key="1">
    <citation type="submission" date="2017-06" db="EMBL/GenBank/DDBJ databases">
        <title>Genome sequencing of cyanobaciteial culture collection at National Institute for Environmental Studies (NIES).</title>
        <authorList>
            <person name="Hirose Y."/>
            <person name="Shimura Y."/>
            <person name="Fujisawa T."/>
            <person name="Nakamura Y."/>
            <person name="Kawachi M."/>
        </authorList>
    </citation>
    <scope>NUCLEOTIDE SEQUENCE [LARGE SCALE GENOMIC DNA]</scope>
    <source>
        <strain evidence="3 4">NIES-2135</strain>
    </source>
</reference>
<proteinExistence type="predicted"/>
<feature type="transmembrane region" description="Helical" evidence="2">
    <location>
        <begin position="127"/>
        <end position="149"/>
    </location>
</feature>
<keyword evidence="2" id="KW-0812">Transmembrane</keyword>
<dbReference type="PANTHER" id="PTHR36838:SF3">
    <property type="entry name" value="TRANSPORTER AUXIN EFFLUX CARRIER EC FAMILY"/>
    <property type="match status" value="1"/>
</dbReference>
<organism evidence="3 4">
    <name type="scientific">Leptolyngbya boryana NIES-2135</name>
    <dbReference type="NCBI Taxonomy" id="1973484"/>
    <lineage>
        <taxon>Bacteria</taxon>
        <taxon>Bacillati</taxon>
        <taxon>Cyanobacteriota</taxon>
        <taxon>Cyanophyceae</taxon>
        <taxon>Leptolyngbyales</taxon>
        <taxon>Leptolyngbyaceae</taxon>
        <taxon>Leptolyngbya group</taxon>
        <taxon>Leptolyngbya</taxon>
    </lineage>
</organism>
<dbReference type="Proteomes" id="UP000217895">
    <property type="component" value="Chromosome"/>
</dbReference>
<evidence type="ECO:0000313" key="3">
    <source>
        <dbReference type="EMBL" id="BAY55178.1"/>
    </source>
</evidence>
<evidence type="ECO:0000256" key="1">
    <source>
        <dbReference type="ARBA" id="ARBA00022448"/>
    </source>
</evidence>
<feature type="transmembrane region" description="Helical" evidence="2">
    <location>
        <begin position="231"/>
        <end position="254"/>
    </location>
</feature>
<dbReference type="AlphaFoldDB" id="A0A1Z4JES5"/>
<protein>
    <submittedName>
        <fullName evidence="3">Putative permease</fullName>
    </submittedName>
</protein>
<accession>A0A1Z4JES5</accession>
<sequence>MNPLILEKVVSLLLLIGIGYLLKPKFSAPNSTAVLRTFILSAALPATIFLSTIEINTSLNLVLLPAFALCVNFYLLILGILFTPLVLDRKNAAQARALILMFPSLAPGLTVYPFIEQFVGRQGLAWAALADMGNKIFVLIGLYILAYLWVARSQQQNSKIQWVELGKFLLTEPVNIAIVLGMVLATLGLNAGTLPSVLVETIQKIALCSTPLILMYVGISLKLKLLEASKILAILLGRAGVGFLLSSCAIVVLQPTSIEATALYVALPQASCSLWALLHTTKINELYPAQAEQFFDLGFATAMLAMSMPFSVITLLFIFSADQFFYAPAHLNLAGMFCLGVFLLFVAARKFTVALFAK</sequence>
<name>A0A1Z4JES5_LEPBY</name>
<feature type="transmembrane region" description="Helical" evidence="2">
    <location>
        <begin position="6"/>
        <end position="22"/>
    </location>
</feature>
<evidence type="ECO:0000313" key="4">
    <source>
        <dbReference type="Proteomes" id="UP000217895"/>
    </source>
</evidence>
<keyword evidence="4" id="KW-1185">Reference proteome</keyword>
<feature type="transmembrane region" description="Helical" evidence="2">
    <location>
        <begin position="97"/>
        <end position="115"/>
    </location>
</feature>
<keyword evidence="1" id="KW-0813">Transport</keyword>
<dbReference type="PANTHER" id="PTHR36838">
    <property type="entry name" value="AUXIN EFFLUX CARRIER FAMILY PROTEIN"/>
    <property type="match status" value="1"/>
</dbReference>
<keyword evidence="2" id="KW-1133">Transmembrane helix</keyword>